<dbReference type="InterPro" id="IPR001818">
    <property type="entry name" value="Pept_M10_metallopeptidase"/>
</dbReference>
<keyword evidence="5" id="KW-0106">Calcium</keyword>
<evidence type="ECO:0000313" key="9">
    <source>
        <dbReference type="EMBL" id="MED6261272.1"/>
    </source>
</evidence>
<feature type="compositionally biased region" description="Pro residues" evidence="7">
    <location>
        <begin position="73"/>
        <end position="85"/>
    </location>
</feature>
<gene>
    <name evidence="9" type="ORF">ATANTOWER_002957</name>
</gene>
<keyword evidence="4" id="KW-0862">Zinc</keyword>
<evidence type="ECO:0000259" key="8">
    <source>
        <dbReference type="Pfam" id="PF00413"/>
    </source>
</evidence>
<feature type="region of interest" description="Disordered" evidence="7">
    <location>
        <begin position="69"/>
        <end position="89"/>
    </location>
</feature>
<dbReference type="PANTHER" id="PTHR10201">
    <property type="entry name" value="MATRIX METALLOPROTEINASE"/>
    <property type="match status" value="1"/>
</dbReference>
<evidence type="ECO:0000256" key="3">
    <source>
        <dbReference type="ARBA" id="ARBA00022801"/>
    </source>
</evidence>
<organism evidence="9 10">
    <name type="scientific">Ataeniobius toweri</name>
    <dbReference type="NCBI Taxonomy" id="208326"/>
    <lineage>
        <taxon>Eukaryota</taxon>
        <taxon>Metazoa</taxon>
        <taxon>Chordata</taxon>
        <taxon>Craniata</taxon>
        <taxon>Vertebrata</taxon>
        <taxon>Euteleostomi</taxon>
        <taxon>Actinopterygii</taxon>
        <taxon>Neopterygii</taxon>
        <taxon>Teleostei</taxon>
        <taxon>Neoteleostei</taxon>
        <taxon>Acanthomorphata</taxon>
        <taxon>Ovalentaria</taxon>
        <taxon>Atherinomorphae</taxon>
        <taxon>Cyprinodontiformes</taxon>
        <taxon>Goodeidae</taxon>
        <taxon>Ataeniobius</taxon>
    </lineage>
</organism>
<dbReference type="Pfam" id="PF00413">
    <property type="entry name" value="Peptidase_M10"/>
    <property type="match status" value="1"/>
</dbReference>
<dbReference type="SMART" id="SM00120">
    <property type="entry name" value="HX"/>
    <property type="match status" value="2"/>
</dbReference>
<keyword evidence="2" id="KW-0479">Metal-binding</keyword>
<sequence>MEFWHVFCPGEGNGGDTHFDEDENWTLTSAGATLFLVAAHEFRHALGLVHSQDSPNVSHLQIWMRAPSDRLPKPQPLPEPEPTSEPAPERCNRNLVFDAVTTIRRKRYFFKDKYFWRKGNPWEGITMHKIQSLWPGVRKVDAAYEYDKQNTVIFFEGNHYWQFRENKYWRATTTGGAEWTMVIQNSFQDSSLELVTEWMLLLRSKISAWLQVIYTFLLAQDKLSTTTNEEEHFALC</sequence>
<accession>A0ABU7CE95</accession>
<evidence type="ECO:0000313" key="10">
    <source>
        <dbReference type="Proteomes" id="UP001345963"/>
    </source>
</evidence>
<feature type="repeat" description="Hemopexin" evidence="6">
    <location>
        <begin position="137"/>
        <end position="183"/>
    </location>
</feature>
<evidence type="ECO:0000256" key="1">
    <source>
        <dbReference type="ARBA" id="ARBA00022670"/>
    </source>
</evidence>
<evidence type="ECO:0000256" key="2">
    <source>
        <dbReference type="ARBA" id="ARBA00022723"/>
    </source>
</evidence>
<dbReference type="InterPro" id="IPR036375">
    <property type="entry name" value="Hemopexin-like_dom_sf"/>
</dbReference>
<dbReference type="PROSITE" id="PS51642">
    <property type="entry name" value="HEMOPEXIN_2"/>
    <property type="match status" value="1"/>
</dbReference>
<name>A0ABU7CE95_9TELE</name>
<dbReference type="InterPro" id="IPR018487">
    <property type="entry name" value="Hemopexin-like_repeat"/>
</dbReference>
<feature type="domain" description="Peptidase M10 metallopeptidase" evidence="8">
    <location>
        <begin position="5"/>
        <end position="57"/>
    </location>
</feature>
<dbReference type="Proteomes" id="UP001345963">
    <property type="component" value="Unassembled WGS sequence"/>
</dbReference>
<dbReference type="PANTHER" id="PTHR10201:SF331">
    <property type="entry name" value="MATRIX METALLOPROTEINASE-14-LIKE ISOFORM X1"/>
    <property type="match status" value="1"/>
</dbReference>
<proteinExistence type="predicted"/>
<keyword evidence="10" id="KW-1185">Reference proteome</keyword>
<dbReference type="InterPro" id="IPR024079">
    <property type="entry name" value="MetalloPept_cat_dom_sf"/>
</dbReference>
<dbReference type="Gene3D" id="2.110.10.10">
    <property type="entry name" value="Hemopexin-like domain"/>
    <property type="match status" value="1"/>
</dbReference>
<dbReference type="Gene3D" id="3.40.390.10">
    <property type="entry name" value="Collagenase (Catalytic Domain)"/>
    <property type="match status" value="1"/>
</dbReference>
<dbReference type="Pfam" id="PF00045">
    <property type="entry name" value="Hemopexin"/>
    <property type="match status" value="1"/>
</dbReference>
<comment type="caution">
    <text evidence="9">The sequence shown here is derived from an EMBL/GenBank/DDBJ whole genome shotgun (WGS) entry which is preliminary data.</text>
</comment>
<reference evidence="9 10" key="1">
    <citation type="submission" date="2021-07" db="EMBL/GenBank/DDBJ databases">
        <authorList>
            <person name="Palmer J.M."/>
        </authorList>
    </citation>
    <scope>NUCLEOTIDE SEQUENCE [LARGE SCALE GENOMIC DNA]</scope>
    <source>
        <strain evidence="9 10">AT_MEX2019</strain>
        <tissue evidence="9">Muscle</tissue>
    </source>
</reference>
<evidence type="ECO:0000256" key="6">
    <source>
        <dbReference type="PROSITE-ProRule" id="PRU01011"/>
    </source>
</evidence>
<keyword evidence="1" id="KW-0645">Protease</keyword>
<dbReference type="SUPFAM" id="SSF55486">
    <property type="entry name" value="Metalloproteases ('zincins'), catalytic domain"/>
    <property type="match status" value="1"/>
</dbReference>
<evidence type="ECO:0000256" key="7">
    <source>
        <dbReference type="SAM" id="MobiDB-lite"/>
    </source>
</evidence>
<evidence type="ECO:0000256" key="5">
    <source>
        <dbReference type="ARBA" id="ARBA00022837"/>
    </source>
</evidence>
<evidence type="ECO:0000256" key="4">
    <source>
        <dbReference type="ARBA" id="ARBA00022833"/>
    </source>
</evidence>
<keyword evidence="3" id="KW-0378">Hydrolase</keyword>
<dbReference type="SUPFAM" id="SSF50923">
    <property type="entry name" value="Hemopexin-like domain"/>
    <property type="match status" value="1"/>
</dbReference>
<dbReference type="EMBL" id="JAHUTI010089820">
    <property type="protein sequence ID" value="MED6261272.1"/>
    <property type="molecule type" value="Genomic_DNA"/>
</dbReference>
<protein>
    <recommendedName>
        <fullName evidence="8">Peptidase M10 metallopeptidase domain-containing protein</fullName>
    </recommendedName>
</protein>